<dbReference type="Pfam" id="PF01541">
    <property type="entry name" value="GIY-YIG"/>
    <property type="match status" value="1"/>
</dbReference>
<gene>
    <name evidence="3" type="ORF">MU846_01605</name>
</gene>
<evidence type="ECO:0000313" key="4">
    <source>
        <dbReference type="Proteomes" id="UP001165524"/>
    </source>
</evidence>
<dbReference type="RefSeq" id="WP_246947585.1">
    <property type="nucleotide sequence ID" value="NZ_JALKII010000001.1"/>
</dbReference>
<organism evidence="3 4">
    <name type="scientific">Alcanivorax quisquiliarum</name>
    <dbReference type="NCBI Taxonomy" id="2933565"/>
    <lineage>
        <taxon>Bacteria</taxon>
        <taxon>Pseudomonadati</taxon>
        <taxon>Pseudomonadota</taxon>
        <taxon>Gammaproteobacteria</taxon>
        <taxon>Oceanospirillales</taxon>
        <taxon>Alcanivoracaceae</taxon>
        <taxon>Alcanivorax</taxon>
    </lineage>
</organism>
<proteinExistence type="inferred from homology"/>
<evidence type="ECO:0000256" key="1">
    <source>
        <dbReference type="ARBA" id="ARBA00007435"/>
    </source>
</evidence>
<keyword evidence="4" id="KW-1185">Reference proteome</keyword>
<dbReference type="Gene3D" id="3.40.1440.10">
    <property type="entry name" value="GIY-YIG endonuclease"/>
    <property type="match status" value="1"/>
</dbReference>
<dbReference type="InterPro" id="IPR050190">
    <property type="entry name" value="UPF0213_domain"/>
</dbReference>
<comment type="similarity">
    <text evidence="1">Belongs to the UPF0213 family.</text>
</comment>
<dbReference type="PANTHER" id="PTHR34477:SF5">
    <property type="entry name" value="BSL5627 PROTEIN"/>
    <property type="match status" value="1"/>
</dbReference>
<name>A0ABT0E3L6_9GAMM</name>
<evidence type="ECO:0000313" key="3">
    <source>
        <dbReference type="EMBL" id="MCK0536400.1"/>
    </source>
</evidence>
<protein>
    <submittedName>
        <fullName evidence="3">GIY-YIG nuclease family protein</fullName>
    </submittedName>
</protein>
<dbReference type="InterPro" id="IPR000305">
    <property type="entry name" value="GIY-YIG_endonuc"/>
</dbReference>
<dbReference type="InterPro" id="IPR035901">
    <property type="entry name" value="GIY-YIG_endonuc_sf"/>
</dbReference>
<dbReference type="PANTHER" id="PTHR34477">
    <property type="entry name" value="UPF0213 PROTEIN YHBQ"/>
    <property type="match status" value="1"/>
</dbReference>
<reference evidence="3" key="1">
    <citation type="submission" date="2022-04" db="EMBL/GenBank/DDBJ databases">
        <title>Alcanivorax sp. CY1518 draft genome sequence.</title>
        <authorList>
            <person name="Zhao G."/>
            <person name="An M."/>
        </authorList>
    </citation>
    <scope>NUCLEOTIDE SEQUENCE</scope>
    <source>
        <strain evidence="3">CY1518</strain>
    </source>
</reference>
<dbReference type="EMBL" id="JALKII010000001">
    <property type="protein sequence ID" value="MCK0536400.1"/>
    <property type="molecule type" value="Genomic_DNA"/>
</dbReference>
<feature type="domain" description="GIY-YIG" evidence="2">
    <location>
        <begin position="5"/>
        <end position="82"/>
    </location>
</feature>
<dbReference type="SUPFAM" id="SSF82771">
    <property type="entry name" value="GIY-YIG endonuclease"/>
    <property type="match status" value="1"/>
</dbReference>
<accession>A0ABT0E3L6</accession>
<dbReference type="PROSITE" id="PS50164">
    <property type="entry name" value="GIY_YIG"/>
    <property type="match status" value="1"/>
</dbReference>
<sequence>MPGSKPYYVYVMTNRFHTTVFMGMTPDLERRVLMHKLGATTSFHHPGSATKLIYYEALRFAYQAIQRERHLRTLPKRLLFSLVASHNPLWRDLAQDLDLMGTALGRGEEEGRGRGK</sequence>
<evidence type="ECO:0000259" key="2">
    <source>
        <dbReference type="PROSITE" id="PS50164"/>
    </source>
</evidence>
<comment type="caution">
    <text evidence="3">The sequence shown here is derived from an EMBL/GenBank/DDBJ whole genome shotgun (WGS) entry which is preliminary data.</text>
</comment>
<dbReference type="Proteomes" id="UP001165524">
    <property type="component" value="Unassembled WGS sequence"/>
</dbReference>